<dbReference type="RefSeq" id="WP_168540801.1">
    <property type="nucleotide sequence ID" value="NZ_JAAWWP010000010.1"/>
</dbReference>
<organism evidence="2 3">
    <name type="scientific">Streptomyces physcomitrii</name>
    <dbReference type="NCBI Taxonomy" id="2724184"/>
    <lineage>
        <taxon>Bacteria</taxon>
        <taxon>Bacillati</taxon>
        <taxon>Actinomycetota</taxon>
        <taxon>Actinomycetes</taxon>
        <taxon>Kitasatosporales</taxon>
        <taxon>Streptomycetaceae</taxon>
        <taxon>Streptomyces</taxon>
    </lineage>
</organism>
<proteinExistence type="predicted"/>
<dbReference type="Proteomes" id="UP000772196">
    <property type="component" value="Unassembled WGS sequence"/>
</dbReference>
<evidence type="ECO:0000313" key="3">
    <source>
        <dbReference type="Proteomes" id="UP000772196"/>
    </source>
</evidence>
<comment type="caution">
    <text evidence="2">The sequence shown here is derived from an EMBL/GenBank/DDBJ whole genome shotgun (WGS) entry which is preliminary data.</text>
</comment>
<feature type="compositionally biased region" description="Gly residues" evidence="1">
    <location>
        <begin position="81"/>
        <end position="108"/>
    </location>
</feature>
<name>A0ABX1H534_9ACTN</name>
<keyword evidence="3" id="KW-1185">Reference proteome</keyword>
<feature type="compositionally biased region" description="Low complexity" evidence="1">
    <location>
        <begin position="1"/>
        <end position="20"/>
    </location>
</feature>
<accession>A0ABX1H534</accession>
<feature type="region of interest" description="Disordered" evidence="1">
    <location>
        <begin position="1"/>
        <end position="23"/>
    </location>
</feature>
<gene>
    <name evidence="2" type="ORF">HFV08_18350</name>
</gene>
<feature type="region of interest" description="Disordered" evidence="1">
    <location>
        <begin position="70"/>
        <end position="108"/>
    </location>
</feature>
<evidence type="ECO:0008006" key="4">
    <source>
        <dbReference type="Google" id="ProtNLM"/>
    </source>
</evidence>
<evidence type="ECO:0000313" key="2">
    <source>
        <dbReference type="EMBL" id="NKI43162.1"/>
    </source>
</evidence>
<reference evidence="2 3" key="1">
    <citation type="submission" date="2020-04" db="EMBL/GenBank/DDBJ databases">
        <title>Phylogenetic Diversity and Antibacterial Activity against Ralstonia solanacearum of Endophytic Actinomycete Isolated from Moss.</title>
        <authorList>
            <person name="Zhuang X."/>
        </authorList>
    </citation>
    <scope>NUCLEOTIDE SEQUENCE [LARGE SCALE GENOMIC DNA]</scope>
    <source>
        <strain evidence="2 3">LD120</strain>
    </source>
</reference>
<sequence>MKTLTTLTTGKTNAANTAKGPATAKSANLARTGLRATAAAGCLLLATLGTTGCDKDKDCDKAAPAGAVVVAQSHPDDSVVGKGGRGGGKGGRGSGGHHSSGGGDDCDD</sequence>
<dbReference type="EMBL" id="JAAWWP010000010">
    <property type="protein sequence ID" value="NKI43162.1"/>
    <property type="molecule type" value="Genomic_DNA"/>
</dbReference>
<protein>
    <recommendedName>
        <fullName evidence="4">Lipoprotein</fullName>
    </recommendedName>
</protein>
<evidence type="ECO:0000256" key="1">
    <source>
        <dbReference type="SAM" id="MobiDB-lite"/>
    </source>
</evidence>